<protein>
    <submittedName>
        <fullName evidence="1">Uncharacterized protein</fullName>
    </submittedName>
</protein>
<evidence type="ECO:0000313" key="2">
    <source>
        <dbReference type="Proteomes" id="UP000808349"/>
    </source>
</evidence>
<name>A0A9D7XEP4_9BACT</name>
<sequence>MKRIIYFFILIITMTSCAKDLVKWEFSRKPIINEAGDFSNSGLIIHKTISKNDIIAKLDLQDAELKTLKITYADVILNLLDVPQADSIKFELFCDAIPFKPSHTGVVAIKPGSTTKILNEEKIKLGSVSLQAINLVNNILDNVINNGQVIKFDLVARTVPGGALIEGKAEVSIYFDATIWKCIQKPTYAVFEKDKGPCN</sequence>
<gene>
    <name evidence="1" type="ORF">IPO85_17825</name>
</gene>
<reference evidence="1 2" key="1">
    <citation type="submission" date="2020-10" db="EMBL/GenBank/DDBJ databases">
        <title>Connecting structure to function with the recovery of over 1000 high-quality activated sludge metagenome-assembled genomes encoding full-length rRNA genes using long-read sequencing.</title>
        <authorList>
            <person name="Singleton C.M."/>
            <person name="Petriglieri F."/>
            <person name="Kristensen J.M."/>
            <person name="Kirkegaard R.H."/>
            <person name="Michaelsen T.Y."/>
            <person name="Andersen M.H."/>
            <person name="Karst S.M."/>
            <person name="Dueholm M.S."/>
            <person name="Nielsen P.H."/>
            <person name="Albertsen M."/>
        </authorList>
    </citation>
    <scope>NUCLEOTIDE SEQUENCE [LARGE SCALE GENOMIC DNA]</scope>
    <source>
        <strain evidence="1">Ribe_18-Q3-R11-54_BAT3C.373</strain>
    </source>
</reference>
<organism evidence="1 2">
    <name type="scientific">Candidatus Defluviibacterium haderslevense</name>
    <dbReference type="NCBI Taxonomy" id="2981993"/>
    <lineage>
        <taxon>Bacteria</taxon>
        <taxon>Pseudomonadati</taxon>
        <taxon>Bacteroidota</taxon>
        <taxon>Saprospiria</taxon>
        <taxon>Saprospirales</taxon>
        <taxon>Saprospiraceae</taxon>
        <taxon>Candidatus Defluviibacterium</taxon>
    </lineage>
</organism>
<dbReference type="Proteomes" id="UP000808349">
    <property type="component" value="Unassembled WGS sequence"/>
</dbReference>
<comment type="caution">
    <text evidence="1">The sequence shown here is derived from an EMBL/GenBank/DDBJ whole genome shotgun (WGS) entry which is preliminary data.</text>
</comment>
<dbReference type="PROSITE" id="PS51257">
    <property type="entry name" value="PROKAR_LIPOPROTEIN"/>
    <property type="match status" value="1"/>
</dbReference>
<evidence type="ECO:0000313" key="1">
    <source>
        <dbReference type="EMBL" id="MBK9719334.1"/>
    </source>
</evidence>
<proteinExistence type="predicted"/>
<dbReference type="AlphaFoldDB" id="A0A9D7XEP4"/>
<accession>A0A9D7XEP4</accession>
<dbReference type="EMBL" id="JADKFW010000018">
    <property type="protein sequence ID" value="MBK9719334.1"/>
    <property type="molecule type" value="Genomic_DNA"/>
</dbReference>